<name>A0A8H6Z2E9_9AGAR</name>
<protein>
    <submittedName>
        <fullName evidence="1">Uncharacterized protein</fullName>
    </submittedName>
</protein>
<keyword evidence="2" id="KW-1185">Reference proteome</keyword>
<comment type="caution">
    <text evidence="1">The sequence shown here is derived from an EMBL/GenBank/DDBJ whole genome shotgun (WGS) entry which is preliminary data.</text>
</comment>
<dbReference type="EMBL" id="JACAZH010000005">
    <property type="protein sequence ID" value="KAF7368075.1"/>
    <property type="molecule type" value="Genomic_DNA"/>
</dbReference>
<accession>A0A8H6Z2E9</accession>
<dbReference type="AlphaFoldDB" id="A0A8H6Z2E9"/>
<gene>
    <name evidence="1" type="ORF">MSAN_00873600</name>
</gene>
<sequence length="320" mass="34587">MSRQLASFCHAFFIIAFETQRPLSSYDSLIRYASRSGAPHAFAVSLRRIASAEPPHSIAVCLLESLPTLSSTTFTTTQTLPLAACSTVLVVLLGAALVQSSSYMDRRPSLIRKLWGKVRIRICHPARRRCPVYPDLQRRSGAVPISLRSKSVPRILPFLFPKERGMSLQLYSLPGRTTFLATLTEIPRTFLQTASTSLLLYPQVTASPPFCDIYIVRPTAYNSSLFVAALSRISSAAIAPPQSSTRPASVLRAGNLRVGTSMACVSFLARSAPSTLPEEMGRCDADAGTGKPLGTTIDGQTAVQISFVSNAGTAQFSSRN</sequence>
<organism evidence="1 2">
    <name type="scientific">Mycena sanguinolenta</name>
    <dbReference type="NCBI Taxonomy" id="230812"/>
    <lineage>
        <taxon>Eukaryota</taxon>
        <taxon>Fungi</taxon>
        <taxon>Dikarya</taxon>
        <taxon>Basidiomycota</taxon>
        <taxon>Agaricomycotina</taxon>
        <taxon>Agaricomycetes</taxon>
        <taxon>Agaricomycetidae</taxon>
        <taxon>Agaricales</taxon>
        <taxon>Marasmiineae</taxon>
        <taxon>Mycenaceae</taxon>
        <taxon>Mycena</taxon>
    </lineage>
</organism>
<reference evidence="1" key="1">
    <citation type="submission" date="2020-05" db="EMBL/GenBank/DDBJ databases">
        <title>Mycena genomes resolve the evolution of fungal bioluminescence.</title>
        <authorList>
            <person name="Tsai I.J."/>
        </authorList>
    </citation>
    <scope>NUCLEOTIDE SEQUENCE</scope>
    <source>
        <strain evidence="1">160909Yilan</strain>
    </source>
</reference>
<evidence type="ECO:0000313" key="1">
    <source>
        <dbReference type="EMBL" id="KAF7368075.1"/>
    </source>
</evidence>
<evidence type="ECO:0000313" key="2">
    <source>
        <dbReference type="Proteomes" id="UP000623467"/>
    </source>
</evidence>
<dbReference type="Proteomes" id="UP000623467">
    <property type="component" value="Unassembled WGS sequence"/>
</dbReference>
<proteinExistence type="predicted"/>